<gene>
    <name evidence="1" type="ORF">SAMN05444422_109190</name>
</gene>
<dbReference type="AlphaFoldDB" id="A0A1I1JUW6"/>
<organism evidence="1 2">
    <name type="scientific">Natronobacterium haloterrestre</name>
    <name type="common">Halobiforma haloterrestris</name>
    <dbReference type="NCBI Taxonomy" id="148448"/>
    <lineage>
        <taxon>Archaea</taxon>
        <taxon>Methanobacteriati</taxon>
        <taxon>Methanobacteriota</taxon>
        <taxon>Stenosarchaea group</taxon>
        <taxon>Halobacteria</taxon>
        <taxon>Halobacteriales</taxon>
        <taxon>Natrialbaceae</taxon>
        <taxon>Natronobacterium</taxon>
    </lineage>
</organism>
<name>A0A1I1JUW6_NATHA</name>
<reference evidence="2" key="1">
    <citation type="submission" date="2016-10" db="EMBL/GenBank/DDBJ databases">
        <authorList>
            <person name="Varghese N."/>
            <person name="Submissions S."/>
        </authorList>
    </citation>
    <scope>NUCLEOTIDE SEQUENCE [LARGE SCALE GENOMIC DNA]</scope>
    <source>
        <strain evidence="2">DSM 13078</strain>
    </source>
</reference>
<sequence length="72" mass="8271">MNGRANENRIEVIDEEIRWNLIGVLRRNIVSPFRECLSDASSDCCRLPLSGSIADEERTHVKSPLRVHARIR</sequence>
<proteinExistence type="predicted"/>
<dbReference type="EMBL" id="FOKW01000009">
    <property type="protein sequence ID" value="SFC51772.1"/>
    <property type="molecule type" value="Genomic_DNA"/>
</dbReference>
<accession>A0A1I1JUW6</accession>
<dbReference type="Proteomes" id="UP000199161">
    <property type="component" value="Unassembled WGS sequence"/>
</dbReference>
<evidence type="ECO:0000313" key="2">
    <source>
        <dbReference type="Proteomes" id="UP000199161"/>
    </source>
</evidence>
<evidence type="ECO:0000313" key="1">
    <source>
        <dbReference type="EMBL" id="SFC51772.1"/>
    </source>
</evidence>
<keyword evidence="2" id="KW-1185">Reference proteome</keyword>
<protein>
    <submittedName>
        <fullName evidence="1">Uncharacterized protein</fullName>
    </submittedName>
</protein>